<dbReference type="VEuPathDB" id="MicrosporidiaDB:G9O61_00g007770"/>
<dbReference type="RefSeq" id="XP_024330326.1">
    <property type="nucleotide sequence ID" value="XM_024476025.1"/>
</dbReference>
<dbReference type="AlphaFoldDB" id="A0A0F9Z9V9"/>
<dbReference type="GeneID" id="36320973"/>
<evidence type="ECO:0000313" key="1">
    <source>
        <dbReference type="EMBL" id="KKO74584.1"/>
    </source>
</evidence>
<reference evidence="1 2" key="1">
    <citation type="journal article" date="2015" name="Environ. Microbiol.">
        <title>Genome analyses suggest the presence of polyploidy and recent human-driven expansions in eight global populations of the honeybee pathogen Nosema ceranae.</title>
        <authorList>
            <person name="Pelin A."/>
            <person name="Selman M."/>
            <person name="Aris-Brosou S."/>
            <person name="Farinelli L."/>
            <person name="Corradi N."/>
        </authorList>
    </citation>
    <scope>NUCLEOTIDE SEQUENCE [LARGE SCALE GENOMIC DNA]</scope>
    <source>
        <strain evidence="1 2">PA08 1199</strain>
    </source>
</reference>
<keyword evidence="2" id="KW-1185">Reference proteome</keyword>
<name>A0A0F9Z9V9_9MICR</name>
<evidence type="ECO:0000313" key="2">
    <source>
        <dbReference type="Proteomes" id="UP000034350"/>
    </source>
</evidence>
<dbReference type="EMBL" id="JPQZ01000058">
    <property type="protein sequence ID" value="KKO74584.1"/>
    <property type="molecule type" value="Genomic_DNA"/>
</dbReference>
<accession>A0A0F9Z9V9</accession>
<dbReference type="OrthoDB" id="2196347at2759"/>
<dbReference type="VEuPathDB" id="MicrosporidiaDB:AAJ76_580007776"/>
<dbReference type="Proteomes" id="UP000034350">
    <property type="component" value="Unassembled WGS sequence"/>
</dbReference>
<dbReference type="VEuPathDB" id="MicrosporidiaDB:NCER_101095"/>
<comment type="caution">
    <text evidence="1">The sequence shown here is derived from an EMBL/GenBank/DDBJ whole genome shotgun (WGS) entry which is preliminary data.</text>
</comment>
<organism evidence="1 2">
    <name type="scientific">Vairimorpha ceranae</name>
    <dbReference type="NCBI Taxonomy" id="40302"/>
    <lineage>
        <taxon>Eukaryota</taxon>
        <taxon>Fungi</taxon>
        <taxon>Fungi incertae sedis</taxon>
        <taxon>Microsporidia</taxon>
        <taxon>Nosematidae</taxon>
        <taxon>Vairimorpha</taxon>
    </lineage>
</organism>
<gene>
    <name evidence="1" type="ORF">AAJ76_580007776</name>
</gene>
<sequence>MNFCICIFILKSTKSEFTSLKDFIKKTSLAFVDLTNIHKEILKNIYEVIKYEERDSVVLFMAAALHNTSFLNKFVDNWDKGMYKTRGLLEIQGFEKYQTLSTLSTRYNYVENYEMLGAPVSFVIKDCYQYFLHVLKLQYTFENYCQKMGLGEYEKIKNRRDILRFKSIYDVLTDVY</sequence>
<proteinExistence type="predicted"/>
<protein>
    <submittedName>
        <fullName evidence="1">Uncharacterized protein</fullName>
    </submittedName>
</protein>